<dbReference type="Pfam" id="PF00078">
    <property type="entry name" value="RVT_1"/>
    <property type="match status" value="1"/>
</dbReference>
<dbReference type="STRING" id="161767.ENSAPEP00000006991"/>
<evidence type="ECO:0000256" key="3">
    <source>
        <dbReference type="ARBA" id="ARBA00022801"/>
    </source>
</evidence>
<dbReference type="InterPro" id="IPR043128">
    <property type="entry name" value="Rev_trsase/Diguanyl_cyclase"/>
</dbReference>
<name>A0A3P8S414_AMPPE</name>
<dbReference type="InterPro" id="IPR050951">
    <property type="entry name" value="Retrovirus_Pol_polyprotein"/>
</dbReference>
<dbReference type="FunFam" id="3.30.70.270:FF:000026">
    <property type="entry name" value="Transposon Ty3-G Gag-Pol polyprotein"/>
    <property type="match status" value="1"/>
</dbReference>
<dbReference type="Gene3D" id="3.30.70.270">
    <property type="match status" value="2"/>
</dbReference>
<dbReference type="CDD" id="cd01647">
    <property type="entry name" value="RT_LTR"/>
    <property type="match status" value="1"/>
</dbReference>
<keyword evidence="3" id="KW-0378">Hydrolase</keyword>
<evidence type="ECO:0000256" key="2">
    <source>
        <dbReference type="ARBA" id="ARBA00012180"/>
    </source>
</evidence>
<dbReference type="SUPFAM" id="SSF56672">
    <property type="entry name" value="DNA/RNA polymerases"/>
    <property type="match status" value="1"/>
</dbReference>
<dbReference type="FunFam" id="3.10.10.10:FF:000003">
    <property type="entry name" value="Retrovirus-related Pol polyprotein from transposon 297-like Protein"/>
    <property type="match status" value="1"/>
</dbReference>
<feature type="domain" description="Peptidase A2" evidence="5">
    <location>
        <begin position="299"/>
        <end position="377"/>
    </location>
</feature>
<dbReference type="OMA" id="STILKGW"/>
<dbReference type="InterPro" id="IPR000477">
    <property type="entry name" value="RT_dom"/>
</dbReference>
<dbReference type="PROSITE" id="PS50175">
    <property type="entry name" value="ASP_PROT_RETROV"/>
    <property type="match status" value="1"/>
</dbReference>
<organism evidence="7 8">
    <name type="scientific">Amphiprion percula</name>
    <name type="common">Orange clownfish</name>
    <name type="synonym">Lutjanus percula</name>
    <dbReference type="NCBI Taxonomy" id="161767"/>
    <lineage>
        <taxon>Eukaryota</taxon>
        <taxon>Metazoa</taxon>
        <taxon>Chordata</taxon>
        <taxon>Craniata</taxon>
        <taxon>Vertebrata</taxon>
        <taxon>Euteleostomi</taxon>
        <taxon>Actinopterygii</taxon>
        <taxon>Neopterygii</taxon>
        <taxon>Teleostei</taxon>
        <taxon>Neoteleostei</taxon>
        <taxon>Acanthomorphata</taxon>
        <taxon>Ovalentaria</taxon>
        <taxon>Pomacentridae</taxon>
        <taxon>Amphiprion</taxon>
    </lineage>
</organism>
<evidence type="ECO:0000256" key="4">
    <source>
        <dbReference type="SAM" id="MobiDB-lite"/>
    </source>
</evidence>
<dbReference type="InterPro" id="IPR021109">
    <property type="entry name" value="Peptidase_aspartic_dom_sf"/>
</dbReference>
<dbReference type="FunFam" id="3.10.20.370:FF:000001">
    <property type="entry name" value="Retrovirus-related Pol polyprotein from transposon 17.6-like protein"/>
    <property type="match status" value="1"/>
</dbReference>
<dbReference type="Gene3D" id="2.40.70.10">
    <property type="entry name" value="Acid Proteases"/>
    <property type="match status" value="1"/>
</dbReference>
<keyword evidence="8" id="KW-1185">Reference proteome</keyword>
<dbReference type="GeneTree" id="ENSGT00940000166018"/>
<evidence type="ECO:0000259" key="5">
    <source>
        <dbReference type="PROSITE" id="PS50175"/>
    </source>
</evidence>
<comment type="similarity">
    <text evidence="1">Belongs to the beta type-B retroviral polymerase family. HERV class-II K(HML-2) pol subfamily.</text>
</comment>
<dbReference type="EC" id="3.1.26.4" evidence="2"/>
<dbReference type="InterPro" id="IPR041577">
    <property type="entry name" value="RT_RNaseH_2"/>
</dbReference>
<feature type="domain" description="Reverse transcriptase" evidence="6">
    <location>
        <begin position="455"/>
        <end position="632"/>
    </location>
</feature>
<dbReference type="AlphaFoldDB" id="A0A3P8S414"/>
<dbReference type="GO" id="GO:0004523">
    <property type="term" value="F:RNA-DNA hybrid ribonuclease activity"/>
    <property type="evidence" value="ECO:0007669"/>
    <property type="project" value="UniProtKB-EC"/>
</dbReference>
<dbReference type="InterPro" id="IPR043502">
    <property type="entry name" value="DNA/RNA_pol_sf"/>
</dbReference>
<dbReference type="PANTHER" id="PTHR37984:SF8">
    <property type="entry name" value="CCHC-TYPE DOMAIN-CONTAINING PROTEIN"/>
    <property type="match status" value="1"/>
</dbReference>
<dbReference type="SUPFAM" id="SSF50630">
    <property type="entry name" value="Acid proteases"/>
    <property type="match status" value="1"/>
</dbReference>
<dbReference type="PROSITE" id="PS50878">
    <property type="entry name" value="RT_POL"/>
    <property type="match status" value="1"/>
</dbReference>
<evidence type="ECO:0000313" key="8">
    <source>
        <dbReference type="Proteomes" id="UP000265080"/>
    </source>
</evidence>
<dbReference type="PANTHER" id="PTHR37984">
    <property type="entry name" value="PROTEIN CBG26694"/>
    <property type="match status" value="1"/>
</dbReference>
<dbReference type="Gene3D" id="3.10.10.10">
    <property type="entry name" value="HIV Type 1 Reverse Transcriptase, subunit A, domain 1"/>
    <property type="match status" value="1"/>
</dbReference>
<protein>
    <recommendedName>
        <fullName evidence="2">ribonuclease H</fullName>
        <ecNumber evidence="2">3.1.26.4</ecNumber>
    </recommendedName>
</protein>
<dbReference type="FunFam" id="3.30.70.270:FF:000100">
    <property type="entry name" value="Uncharacterized protein"/>
    <property type="match status" value="1"/>
</dbReference>
<dbReference type="Proteomes" id="UP000265080">
    <property type="component" value="Chromosome 13"/>
</dbReference>
<dbReference type="InterPro" id="IPR001995">
    <property type="entry name" value="Peptidase_A2_cat"/>
</dbReference>
<sequence length="940" mass="107491">MDGLHPPPALQLTGNVAENWRRFKQRFALYISAIGLDEASGKKQAAVFLHVVGEDALEVYNNFTFADGDGMKLNKIMENFEAYCIPKRNVTFERHRFFTCVQKTGETIDQYVTELRNRSKTCEFGGLTDSLIKDRLVCGIPDNSLRERLLREENLDLEKALKLCRAAETVKVQAKELVSDSCKVDAVNRNSHRVNKKSAASEIKQQSKSPVNRDGKEKTCGRCGMQHLPKKCPAYGKTCNNCNKSNHYARCCRNHTPKQSKVHTVDEDDTEEFYVDTVTENKVEKKDWMMTLKVNDTHMEVKLDTGAQVNIISEAEFKRIRPRPKIHATKVKVSGYSGAEIPVKGKCMVKVTHKGKEHTLAFIVVPKNVQPILGLYACERLNLVKRVLVVETDDDMDYDDLMKEYSDLFQGLGCLSGEHTIRVDNSVPPVIHPCRKVPFALQKPLKDELDRMENLEVIEKIDEPTEWVSSLVIVEKKNGQPRVCMDPRDLNRAIQREHFKLPTREEIMSQFANAKYFSKLDASSGFWQLKLDDASSKLCTFNSPFGRYRFRRLPFGIASAPEVYHKTIHMIYEHLEGVDTSMDDIVVWGSTKTEHNMRLRNVLEATRNANLKLNKEKCQLGVKELTFVGDILSSEGIRPDPRKVSAIENMPRPQCKKDVQRFNGMINYTGKFITNLSEKMAPLRQLTEKKIEWEWNHEHEKSWCDLKKLLTEEPVLKFYDPVRPIKISSDASQSGLGAVLMQKYGDWQPVAYASRSMTDAETRYAQIEKELLSITYACERFHQFVSGQAISVETDHKPLIALFQKPLNDCPLRIQRMMIRLQRYTLNVMYTPGKLMYTADTLSRAVDPKEPANTKMDNDVKAYVNMITSALPVADRKMELIKTETSKDDTLQTLCKTIIDGWPNCKQDSLPVIQEYWNCRAELSVVEGIIYKGSKIVIPK</sequence>
<dbReference type="Pfam" id="PF13650">
    <property type="entry name" value="Asp_protease_2"/>
    <property type="match status" value="1"/>
</dbReference>
<evidence type="ECO:0000256" key="1">
    <source>
        <dbReference type="ARBA" id="ARBA00010879"/>
    </source>
</evidence>
<reference evidence="7" key="3">
    <citation type="submission" date="2025-09" db="UniProtKB">
        <authorList>
            <consortium name="Ensembl"/>
        </authorList>
    </citation>
    <scope>IDENTIFICATION</scope>
</reference>
<reference evidence="7" key="2">
    <citation type="submission" date="2025-08" db="UniProtKB">
        <authorList>
            <consortium name="Ensembl"/>
        </authorList>
    </citation>
    <scope>IDENTIFICATION</scope>
</reference>
<dbReference type="CDD" id="cd05481">
    <property type="entry name" value="retropepsin_like_LTR_1"/>
    <property type="match status" value="1"/>
</dbReference>
<feature type="region of interest" description="Disordered" evidence="4">
    <location>
        <begin position="195"/>
        <end position="216"/>
    </location>
</feature>
<evidence type="ECO:0000259" key="6">
    <source>
        <dbReference type="PROSITE" id="PS50878"/>
    </source>
</evidence>
<proteinExistence type="inferred from homology"/>
<dbReference type="GO" id="GO:0006508">
    <property type="term" value="P:proteolysis"/>
    <property type="evidence" value="ECO:0007669"/>
    <property type="project" value="InterPro"/>
</dbReference>
<dbReference type="Ensembl" id="ENSAPET00000007175.1">
    <property type="protein sequence ID" value="ENSAPEP00000006991.1"/>
    <property type="gene ID" value="ENSAPEG00000005024.1"/>
</dbReference>
<dbReference type="GO" id="GO:0004190">
    <property type="term" value="F:aspartic-type endopeptidase activity"/>
    <property type="evidence" value="ECO:0007669"/>
    <property type="project" value="InterPro"/>
</dbReference>
<dbReference type="CDD" id="cd09274">
    <property type="entry name" value="RNase_HI_RT_Ty3"/>
    <property type="match status" value="1"/>
</dbReference>
<accession>A0A3P8S414</accession>
<reference evidence="7 8" key="1">
    <citation type="submission" date="2018-03" db="EMBL/GenBank/DDBJ databases">
        <title>Finding Nemo's genes: A chromosome-scale reference assembly of the genome of the orange clownfish Amphiprion percula.</title>
        <authorList>
            <person name="Lehmann R."/>
        </authorList>
    </citation>
    <scope>NUCLEOTIDE SEQUENCE</scope>
</reference>
<evidence type="ECO:0000313" key="7">
    <source>
        <dbReference type="Ensembl" id="ENSAPEP00000006991.1"/>
    </source>
</evidence>
<dbReference type="Pfam" id="PF17919">
    <property type="entry name" value="RT_RNaseH_2"/>
    <property type="match status" value="1"/>
</dbReference>